<dbReference type="Pfam" id="PF10563">
    <property type="entry name" value="CA_like"/>
    <property type="match status" value="1"/>
</dbReference>
<dbReference type="Proteomes" id="UP000604046">
    <property type="component" value="Unassembled WGS sequence"/>
</dbReference>
<gene>
    <name evidence="2" type="ORF">SNAT2548_LOCUS19483</name>
</gene>
<dbReference type="EMBL" id="CAJNDS010002179">
    <property type="protein sequence ID" value="CAE7361714.1"/>
    <property type="molecule type" value="Genomic_DNA"/>
</dbReference>
<dbReference type="OrthoDB" id="412270at2759"/>
<sequence>MEVYVLGETKAVDAPWAFSAGAPDLDGSWSQVFETLPEYEAGAAYRFDFCRRRAVGPGEAVTFDATQGGKVDIFLRARGGASGELEAEAIVEEPASRPPLRTAPLGRRGGRWQDHRGLSPPPAEGWTVSESGWATHSTTKTWRRRTADNGSELFFCIPEGSCWAAMPGKGLVPVDTCLSVLTWLRDEESTWRQCFQSWKEHAAAVKALRQRLQVLAPSDSPDSMGEATETISERFPVRGAFRAPPALRRQVDLCETTGEETGSGFRSSPWMALLLPLASARPKVATGLALALALAVGAEAVTCGELKDFYKSEQCCGSPTTVLSNPVPGTPACPYNFNKPACSTAEPQTPRDLSTGATGSMVPKAATLTDAQANFLPLVNVHFHLGAEHKSDAYNNDTDAMAYDAASSGRRLASNPRPGFMCPTDTLTDAQMTPYTFQHCKGDVQVGKSYEVHYVHSSAGTDNNATDDMNADLLADGLGGAANGRGLLNPMVVVQGQIYQIVNGGPTVNDLLHGWTVVGHANSVMYSGSTTGQSHDNSVCSPYVITWHVDKDCHQVSPESFDNLCKQMKDLYGMSVDLEPHGSRILVSSTYVVRSEYVVPLA</sequence>
<evidence type="ECO:0000313" key="3">
    <source>
        <dbReference type="Proteomes" id="UP000604046"/>
    </source>
</evidence>
<evidence type="ECO:0000313" key="2">
    <source>
        <dbReference type="EMBL" id="CAE7361714.1"/>
    </source>
</evidence>
<accession>A0A812PGB3</accession>
<keyword evidence="3" id="KW-1185">Reference proteome</keyword>
<evidence type="ECO:0000256" key="1">
    <source>
        <dbReference type="SAM" id="MobiDB-lite"/>
    </source>
</evidence>
<feature type="region of interest" description="Disordered" evidence="1">
    <location>
        <begin position="97"/>
        <end position="129"/>
    </location>
</feature>
<organism evidence="2 3">
    <name type="scientific">Symbiodinium natans</name>
    <dbReference type="NCBI Taxonomy" id="878477"/>
    <lineage>
        <taxon>Eukaryota</taxon>
        <taxon>Sar</taxon>
        <taxon>Alveolata</taxon>
        <taxon>Dinophyceae</taxon>
        <taxon>Suessiales</taxon>
        <taxon>Symbiodiniaceae</taxon>
        <taxon>Symbiodinium</taxon>
    </lineage>
</organism>
<comment type="caution">
    <text evidence="2">The sequence shown here is derived from an EMBL/GenBank/DDBJ whole genome shotgun (WGS) entry which is preliminary data.</text>
</comment>
<proteinExistence type="predicted"/>
<dbReference type="InterPro" id="IPR018883">
    <property type="entry name" value="Delta_CA"/>
</dbReference>
<dbReference type="AlphaFoldDB" id="A0A812PGB3"/>
<protein>
    <submittedName>
        <fullName evidence="2">Uncharacterized protein</fullName>
    </submittedName>
</protein>
<reference evidence="2" key="1">
    <citation type="submission" date="2021-02" db="EMBL/GenBank/DDBJ databases">
        <authorList>
            <person name="Dougan E. K."/>
            <person name="Rhodes N."/>
            <person name="Thang M."/>
            <person name="Chan C."/>
        </authorList>
    </citation>
    <scope>NUCLEOTIDE SEQUENCE</scope>
</reference>
<name>A0A812PGB3_9DINO</name>